<organism evidence="1 2">
    <name type="scientific">Trapa natans</name>
    <name type="common">Water chestnut</name>
    <dbReference type="NCBI Taxonomy" id="22666"/>
    <lineage>
        <taxon>Eukaryota</taxon>
        <taxon>Viridiplantae</taxon>
        <taxon>Streptophyta</taxon>
        <taxon>Embryophyta</taxon>
        <taxon>Tracheophyta</taxon>
        <taxon>Spermatophyta</taxon>
        <taxon>Magnoliopsida</taxon>
        <taxon>eudicotyledons</taxon>
        <taxon>Gunneridae</taxon>
        <taxon>Pentapetalae</taxon>
        <taxon>rosids</taxon>
        <taxon>malvids</taxon>
        <taxon>Myrtales</taxon>
        <taxon>Lythraceae</taxon>
        <taxon>Trapa</taxon>
    </lineage>
</organism>
<proteinExistence type="predicted"/>
<protein>
    <submittedName>
        <fullName evidence="1">Uncharacterized protein</fullName>
    </submittedName>
</protein>
<dbReference type="EMBL" id="JAXQNO010000015">
    <property type="protein sequence ID" value="KAK4783071.1"/>
    <property type="molecule type" value="Genomic_DNA"/>
</dbReference>
<sequence>MYDLRVKFAYSRFGSLVWDSISGSGTASGTPKPQVWSQARSSSKRLYLSPLLSRLLLPGLAVELTPIINLSPRLISHEKSS</sequence>
<keyword evidence="2" id="KW-1185">Reference proteome</keyword>
<reference evidence="1 2" key="1">
    <citation type="journal article" date="2023" name="Hortic Res">
        <title>Pangenome of water caltrop reveals structural variations and asymmetric subgenome divergence after allopolyploidization.</title>
        <authorList>
            <person name="Zhang X."/>
            <person name="Chen Y."/>
            <person name="Wang L."/>
            <person name="Yuan Y."/>
            <person name="Fang M."/>
            <person name="Shi L."/>
            <person name="Lu R."/>
            <person name="Comes H.P."/>
            <person name="Ma Y."/>
            <person name="Chen Y."/>
            <person name="Huang G."/>
            <person name="Zhou Y."/>
            <person name="Zheng Z."/>
            <person name="Qiu Y."/>
        </authorList>
    </citation>
    <scope>NUCLEOTIDE SEQUENCE [LARGE SCALE GENOMIC DNA]</scope>
    <source>
        <strain evidence="1">F231</strain>
    </source>
</reference>
<dbReference type="Proteomes" id="UP001346149">
    <property type="component" value="Unassembled WGS sequence"/>
</dbReference>
<dbReference type="AlphaFoldDB" id="A0AAN7LBQ1"/>
<name>A0AAN7LBQ1_TRANT</name>
<evidence type="ECO:0000313" key="1">
    <source>
        <dbReference type="EMBL" id="KAK4783071.1"/>
    </source>
</evidence>
<gene>
    <name evidence="1" type="ORF">SAY86_007445</name>
</gene>
<accession>A0AAN7LBQ1</accession>
<comment type="caution">
    <text evidence="1">The sequence shown here is derived from an EMBL/GenBank/DDBJ whole genome shotgun (WGS) entry which is preliminary data.</text>
</comment>
<evidence type="ECO:0000313" key="2">
    <source>
        <dbReference type="Proteomes" id="UP001346149"/>
    </source>
</evidence>